<keyword evidence="19" id="KW-1185">Reference proteome</keyword>
<evidence type="ECO:0000313" key="18">
    <source>
        <dbReference type="EMBL" id="KAG7525973.1"/>
    </source>
</evidence>
<evidence type="ECO:0000259" key="16">
    <source>
        <dbReference type="PROSITE" id="PS50089"/>
    </source>
</evidence>
<comment type="catalytic activity">
    <reaction evidence="1">
        <text>S-ubiquitinyl-[E2 ubiquitin-conjugating enzyme]-L-cysteine + [acceptor protein]-L-lysine = [E2 ubiquitin-conjugating enzyme]-L-cysteine + N(6)-ubiquitinyl-[acceptor protein]-L-lysine.</text>
        <dbReference type="EC" id="2.3.2.27"/>
    </reaction>
</comment>
<keyword evidence="12" id="KW-0496">Mitochondrion</keyword>
<evidence type="ECO:0000256" key="4">
    <source>
        <dbReference type="ARBA" id="ARBA00022679"/>
    </source>
</evidence>
<evidence type="ECO:0000256" key="3">
    <source>
        <dbReference type="ARBA" id="ARBA00012483"/>
    </source>
</evidence>
<evidence type="ECO:0000256" key="8">
    <source>
        <dbReference type="ARBA" id="ARBA00022786"/>
    </source>
</evidence>
<evidence type="ECO:0000256" key="2">
    <source>
        <dbReference type="ARBA" id="ARBA00004374"/>
    </source>
</evidence>
<evidence type="ECO:0000256" key="9">
    <source>
        <dbReference type="ARBA" id="ARBA00022787"/>
    </source>
</evidence>
<feature type="transmembrane region" description="Helical" evidence="15">
    <location>
        <begin position="235"/>
        <end position="256"/>
    </location>
</feature>
<keyword evidence="18" id="KW-0436">Ligase</keyword>
<dbReference type="GO" id="GO:0008270">
    <property type="term" value="F:zinc ion binding"/>
    <property type="evidence" value="ECO:0007669"/>
    <property type="project" value="UniProtKB-KW"/>
</dbReference>
<evidence type="ECO:0000256" key="5">
    <source>
        <dbReference type="ARBA" id="ARBA00022692"/>
    </source>
</evidence>
<evidence type="ECO:0000256" key="11">
    <source>
        <dbReference type="ARBA" id="ARBA00022989"/>
    </source>
</evidence>
<comment type="subcellular location">
    <subcellularLocation>
        <location evidence="2">Mitochondrion outer membrane</location>
        <topology evidence="2">Multi-pass membrane protein</topology>
    </subcellularLocation>
</comment>
<feature type="domain" description="RING-type" evidence="16">
    <location>
        <begin position="303"/>
        <end position="340"/>
    </location>
</feature>
<keyword evidence="8" id="KW-0833">Ubl conjugation pathway</keyword>
<comment type="caution">
    <text evidence="18">The sequence shown here is derived from an EMBL/GenBank/DDBJ whole genome shotgun (WGS) entry which is preliminary data.</text>
</comment>
<dbReference type="EC" id="2.3.2.27" evidence="3"/>
<evidence type="ECO:0000256" key="12">
    <source>
        <dbReference type="ARBA" id="ARBA00023128"/>
    </source>
</evidence>
<keyword evidence="11 15" id="KW-1133">Transmembrane helix</keyword>
<evidence type="ECO:0000256" key="13">
    <source>
        <dbReference type="ARBA" id="ARBA00023136"/>
    </source>
</evidence>
<evidence type="ECO:0000313" key="17">
    <source>
        <dbReference type="EMBL" id="KAG7471402.1"/>
    </source>
</evidence>
<evidence type="ECO:0000256" key="7">
    <source>
        <dbReference type="ARBA" id="ARBA00022771"/>
    </source>
</evidence>
<reference evidence="18" key="2">
    <citation type="submission" date="2021-03" db="EMBL/GenBank/DDBJ databases">
        <authorList>
            <person name="Guerrero-Cozar I."/>
            <person name="Gomez-Garrido J."/>
            <person name="Berbel C."/>
            <person name="Martinez-Blanch J.F."/>
            <person name="Alioto T."/>
            <person name="Claros M.G."/>
            <person name="Gagnaire P.A."/>
            <person name="Manchado M."/>
        </authorList>
    </citation>
    <scope>NUCLEOTIDE SEQUENCE</scope>
    <source>
        <strain evidence="18">Sse05_10M</strain>
        <tissue evidence="18">Blood</tissue>
    </source>
</reference>
<evidence type="ECO:0000256" key="1">
    <source>
        <dbReference type="ARBA" id="ARBA00000900"/>
    </source>
</evidence>
<dbReference type="PANTHER" id="PTHR12183">
    <property type="entry name" value="MITOCHONDRIAL UBIQUITIN LIGASE ACTIVATOR OF NFKB 1"/>
    <property type="match status" value="1"/>
</dbReference>
<dbReference type="PROSITE" id="PS50089">
    <property type="entry name" value="ZF_RING_2"/>
    <property type="match status" value="1"/>
</dbReference>
<evidence type="ECO:0000313" key="19">
    <source>
        <dbReference type="Proteomes" id="UP000693946"/>
    </source>
</evidence>
<dbReference type="GO" id="GO:0005741">
    <property type="term" value="C:mitochondrial outer membrane"/>
    <property type="evidence" value="ECO:0007669"/>
    <property type="project" value="UniProtKB-SubCell"/>
</dbReference>
<keyword evidence="6" id="KW-0479">Metal-binding</keyword>
<keyword evidence="9" id="KW-1000">Mitochondrion outer membrane</keyword>
<dbReference type="Pfam" id="PF12483">
    <property type="entry name" value="GIDE"/>
    <property type="match status" value="1"/>
</dbReference>
<dbReference type="InterPro" id="IPR001841">
    <property type="entry name" value="Znf_RING"/>
</dbReference>
<organism evidence="18 19">
    <name type="scientific">Solea senegalensis</name>
    <name type="common">Senegalese sole</name>
    <dbReference type="NCBI Taxonomy" id="28829"/>
    <lineage>
        <taxon>Eukaryota</taxon>
        <taxon>Metazoa</taxon>
        <taxon>Chordata</taxon>
        <taxon>Craniata</taxon>
        <taxon>Vertebrata</taxon>
        <taxon>Euteleostomi</taxon>
        <taxon>Actinopterygii</taxon>
        <taxon>Neopterygii</taxon>
        <taxon>Teleostei</taxon>
        <taxon>Neoteleostei</taxon>
        <taxon>Acanthomorphata</taxon>
        <taxon>Carangaria</taxon>
        <taxon>Pleuronectiformes</taxon>
        <taxon>Pleuronectoidei</taxon>
        <taxon>Soleidae</taxon>
        <taxon>Solea</taxon>
    </lineage>
</organism>
<keyword evidence="4" id="KW-0808">Transferase</keyword>
<feature type="transmembrane region" description="Helical" evidence="15">
    <location>
        <begin position="6"/>
        <end position="28"/>
    </location>
</feature>
<dbReference type="GO" id="GO:0061630">
    <property type="term" value="F:ubiquitin protein ligase activity"/>
    <property type="evidence" value="ECO:0007669"/>
    <property type="project" value="UniProtKB-EC"/>
</dbReference>
<dbReference type="Proteomes" id="UP000693946">
    <property type="component" value="Linkage Group LG1"/>
</dbReference>
<dbReference type="GO" id="GO:0016567">
    <property type="term" value="P:protein ubiquitination"/>
    <property type="evidence" value="ECO:0007669"/>
    <property type="project" value="InterPro"/>
</dbReference>
<sequence>MNSLPVGIADIVNLGASFAITGAIYYVYRRNQSVVEKLDDAPHLTIDGRLKDILQITPGARLQYVVLEGAVQPVVKSLKSKFQKEAVGVLQKYMVKQQRLLWNGFTRSWSDNEQILLQNLNAVPFTLVGPDETAVNVLSPQQSSGDLMEIIYEKFHQANLSLSDIVGQYLSGEKIKGQLETEEMLKVGTILTGVGELILEKDGTLNLRPPTNSAPYFLSIKDFNTLRQNRENVAFWWKALAIASALATTFALFWVGRSYYNSMKVRWQRDQARREFERRLSEAPRVTAPAAATEANNELETVCVICLSQPRNCILLDCGHVCCCFTCYQALPRQNCPICRQRIRRVVPLYLV</sequence>
<protein>
    <recommendedName>
        <fullName evidence="3">RING-type E3 ubiquitin transferase</fullName>
        <ecNumber evidence="3">2.3.2.27</ecNumber>
    </recommendedName>
</protein>
<keyword evidence="13 15" id="KW-0472">Membrane</keyword>
<keyword evidence="10" id="KW-0862">Zinc</keyword>
<accession>A0AAV6T8T0</accession>
<keyword evidence="5 15" id="KW-0812">Transmembrane</keyword>
<dbReference type="PANTHER" id="PTHR12183:SF6">
    <property type="entry name" value="RING-TYPE E3 UBIQUITIN TRANSFERASE"/>
    <property type="match status" value="1"/>
</dbReference>
<dbReference type="EMBL" id="JAGKHQ010000230">
    <property type="protein sequence ID" value="KAG7471402.1"/>
    <property type="molecule type" value="Genomic_DNA"/>
</dbReference>
<evidence type="ECO:0000256" key="15">
    <source>
        <dbReference type="SAM" id="Phobius"/>
    </source>
</evidence>
<dbReference type="Pfam" id="PF13920">
    <property type="entry name" value="zf-C3HC4_3"/>
    <property type="match status" value="1"/>
</dbReference>
<evidence type="ECO:0000256" key="14">
    <source>
        <dbReference type="PROSITE-ProRule" id="PRU00175"/>
    </source>
</evidence>
<dbReference type="AlphaFoldDB" id="A0AAV6T8T0"/>
<dbReference type="EMBL" id="JAGKHQ010000001">
    <property type="protein sequence ID" value="KAG7525973.1"/>
    <property type="molecule type" value="Genomic_DNA"/>
</dbReference>
<keyword evidence="7 14" id="KW-0863">Zinc-finger</keyword>
<evidence type="ECO:0000256" key="6">
    <source>
        <dbReference type="ARBA" id="ARBA00022723"/>
    </source>
</evidence>
<name>A0AAV6T8T0_SOLSE</name>
<dbReference type="InterPro" id="IPR051652">
    <property type="entry name" value="MDM2_MDM4_MUL1"/>
</dbReference>
<dbReference type="InterPro" id="IPR022170">
    <property type="entry name" value="MUL1-like"/>
</dbReference>
<dbReference type="EMBL" id="JAGKHQ010000001">
    <property type="protein sequence ID" value="KAG7525974.1"/>
    <property type="molecule type" value="Genomic_DNA"/>
</dbReference>
<evidence type="ECO:0000256" key="10">
    <source>
        <dbReference type="ARBA" id="ARBA00022833"/>
    </source>
</evidence>
<reference evidence="18 19" key="1">
    <citation type="journal article" date="2021" name="Sci. Rep.">
        <title>Chromosome anchoring in Senegalese sole (Solea senegalensis) reveals sex-associated markers and genome rearrangements in flatfish.</title>
        <authorList>
            <person name="Guerrero-Cozar I."/>
            <person name="Gomez-Garrido J."/>
            <person name="Berbel C."/>
            <person name="Martinez-Blanch J.F."/>
            <person name="Alioto T."/>
            <person name="Claros M.G."/>
            <person name="Gagnaire P.A."/>
            <person name="Manchado M."/>
        </authorList>
    </citation>
    <scope>NUCLEOTIDE SEQUENCE [LARGE SCALE GENOMIC DNA]</scope>
    <source>
        <strain evidence="18">Sse05_10M</strain>
    </source>
</reference>
<gene>
    <name evidence="17" type="ORF">JOB18_014377</name>
    <name evidence="18" type="ORF">JOB18_034478</name>
</gene>
<dbReference type="GO" id="GO:0016874">
    <property type="term" value="F:ligase activity"/>
    <property type="evidence" value="ECO:0007669"/>
    <property type="project" value="UniProtKB-KW"/>
</dbReference>
<proteinExistence type="predicted"/>